<keyword evidence="1" id="KW-0472">Membrane</keyword>
<feature type="transmembrane region" description="Helical" evidence="1">
    <location>
        <begin position="21"/>
        <end position="40"/>
    </location>
</feature>
<evidence type="ECO:0000256" key="1">
    <source>
        <dbReference type="SAM" id="Phobius"/>
    </source>
</evidence>
<protein>
    <submittedName>
        <fullName evidence="2">Uncharacterized protein</fullName>
    </submittedName>
</protein>
<keyword evidence="1" id="KW-0812">Transmembrane</keyword>
<evidence type="ECO:0000313" key="3">
    <source>
        <dbReference type="Proteomes" id="UP001596483"/>
    </source>
</evidence>
<accession>A0ABW2NE59</accession>
<feature type="transmembrane region" description="Helical" evidence="1">
    <location>
        <begin position="52"/>
        <end position="68"/>
    </location>
</feature>
<keyword evidence="3" id="KW-1185">Reference proteome</keyword>
<dbReference type="Proteomes" id="UP001596483">
    <property type="component" value="Unassembled WGS sequence"/>
</dbReference>
<proteinExistence type="predicted"/>
<dbReference type="RefSeq" id="WP_157297117.1">
    <property type="nucleotide sequence ID" value="NZ_JBHTCT010000030.1"/>
</dbReference>
<sequence length="77" mass="9630">MKKEFKIFYWELDAKGKFIRSLWSGFLALLFLYWAVWFAPEHPSFDNIFFEEWVPLLFTLLYFADLVYKYRKWKKES</sequence>
<keyword evidence="1" id="KW-1133">Transmembrane helix</keyword>
<organism evidence="2 3">
    <name type="scientific">Bhargavaea changchunensis</name>
    <dbReference type="NCBI Taxonomy" id="2134037"/>
    <lineage>
        <taxon>Bacteria</taxon>
        <taxon>Bacillati</taxon>
        <taxon>Bacillota</taxon>
        <taxon>Bacilli</taxon>
        <taxon>Bacillales</taxon>
        <taxon>Caryophanaceae</taxon>
        <taxon>Bhargavaea</taxon>
    </lineage>
</organism>
<gene>
    <name evidence="2" type="ORF">ACFQQH_09850</name>
</gene>
<comment type="caution">
    <text evidence="2">The sequence shown here is derived from an EMBL/GenBank/DDBJ whole genome shotgun (WGS) entry which is preliminary data.</text>
</comment>
<evidence type="ECO:0000313" key="2">
    <source>
        <dbReference type="EMBL" id="MFC7365418.1"/>
    </source>
</evidence>
<dbReference type="EMBL" id="JBHTCT010000030">
    <property type="protein sequence ID" value="MFC7365418.1"/>
    <property type="molecule type" value="Genomic_DNA"/>
</dbReference>
<reference evidence="3" key="1">
    <citation type="journal article" date="2019" name="Int. J. Syst. Evol. Microbiol.">
        <title>The Global Catalogue of Microorganisms (GCM) 10K type strain sequencing project: providing services to taxonomists for standard genome sequencing and annotation.</title>
        <authorList>
            <consortium name="The Broad Institute Genomics Platform"/>
            <consortium name="The Broad Institute Genome Sequencing Center for Infectious Disease"/>
            <person name="Wu L."/>
            <person name="Ma J."/>
        </authorList>
    </citation>
    <scope>NUCLEOTIDE SEQUENCE [LARGE SCALE GENOMIC DNA]</scope>
    <source>
        <strain evidence="3">JCM 4738</strain>
    </source>
</reference>
<name>A0ABW2NE59_9BACL</name>